<dbReference type="InterPro" id="IPR001248">
    <property type="entry name" value="Pur-cyt_permease"/>
</dbReference>
<evidence type="ECO:0000256" key="8">
    <source>
        <dbReference type="SAM" id="Phobius"/>
    </source>
</evidence>
<keyword evidence="4 8" id="KW-0812">Transmembrane</keyword>
<organism evidence="9 10">
    <name type="scientific">Candidozyma auris</name>
    <name type="common">Yeast</name>
    <name type="synonym">Candida auris</name>
    <dbReference type="NCBI Taxonomy" id="498019"/>
    <lineage>
        <taxon>Eukaryota</taxon>
        <taxon>Fungi</taxon>
        <taxon>Dikarya</taxon>
        <taxon>Ascomycota</taxon>
        <taxon>Saccharomycotina</taxon>
        <taxon>Pichiomycetes</taxon>
        <taxon>Metschnikowiaceae</taxon>
        <taxon>Candidozyma</taxon>
    </lineage>
</organism>
<feature type="transmembrane region" description="Helical" evidence="8">
    <location>
        <begin position="400"/>
        <end position="422"/>
    </location>
</feature>
<feature type="transmembrane region" description="Helical" evidence="8">
    <location>
        <begin position="332"/>
        <end position="350"/>
    </location>
</feature>
<dbReference type="PANTHER" id="PTHR31806:SF17">
    <property type="entry name" value="VITAMIN B6 TRANSPORTER TPN1"/>
    <property type="match status" value="1"/>
</dbReference>
<evidence type="ECO:0000256" key="6">
    <source>
        <dbReference type="ARBA" id="ARBA00023136"/>
    </source>
</evidence>
<feature type="transmembrane region" description="Helical" evidence="8">
    <location>
        <begin position="174"/>
        <end position="194"/>
    </location>
</feature>
<feature type="transmembrane region" description="Helical" evidence="8">
    <location>
        <begin position="135"/>
        <end position="154"/>
    </location>
</feature>
<dbReference type="VEuPathDB" id="FungiDB:B9J08_004513"/>
<dbReference type="PIRSF" id="PIRSF002744">
    <property type="entry name" value="Pur-cyt_permease"/>
    <property type="match status" value="1"/>
</dbReference>
<dbReference type="EMBL" id="LGST01000025">
    <property type="protein sequence ID" value="KND99300.1"/>
    <property type="molecule type" value="Genomic_DNA"/>
</dbReference>
<feature type="transmembrane region" description="Helical" evidence="8">
    <location>
        <begin position="371"/>
        <end position="388"/>
    </location>
</feature>
<dbReference type="VEuPathDB" id="FungiDB:CJJ09_001741"/>
<dbReference type="AlphaFoldDB" id="A0A0L0NZX7"/>
<evidence type="ECO:0000256" key="3">
    <source>
        <dbReference type="ARBA" id="ARBA00022448"/>
    </source>
</evidence>
<dbReference type="PANTHER" id="PTHR31806">
    <property type="entry name" value="PURINE-CYTOSINE PERMEASE FCY2-RELATED"/>
    <property type="match status" value="1"/>
</dbReference>
<feature type="transmembrane region" description="Helical" evidence="8">
    <location>
        <begin position="96"/>
        <end position="114"/>
    </location>
</feature>
<evidence type="ECO:0000256" key="2">
    <source>
        <dbReference type="ARBA" id="ARBA00008974"/>
    </source>
</evidence>
<dbReference type="Gene3D" id="1.10.4160.10">
    <property type="entry name" value="Hydantoin permease"/>
    <property type="match status" value="1"/>
</dbReference>
<keyword evidence="5 8" id="KW-1133">Transmembrane helix</keyword>
<keyword evidence="3 7" id="KW-0813">Transport</keyword>
<dbReference type="GO" id="GO:0000329">
    <property type="term" value="C:fungal-type vacuole membrane"/>
    <property type="evidence" value="ECO:0007669"/>
    <property type="project" value="TreeGrafter"/>
</dbReference>
<dbReference type="Pfam" id="PF02133">
    <property type="entry name" value="Transp_cyt_pur"/>
    <property type="match status" value="1"/>
</dbReference>
<feature type="transmembrane region" description="Helical" evidence="8">
    <location>
        <begin position="65"/>
        <end position="90"/>
    </location>
</feature>
<gene>
    <name evidence="9" type="ORF">QG37_03845</name>
</gene>
<dbReference type="VEuPathDB" id="FungiDB:CJI96_0004638"/>
<feature type="transmembrane region" description="Helical" evidence="8">
    <location>
        <begin position="461"/>
        <end position="480"/>
    </location>
</feature>
<evidence type="ECO:0000256" key="5">
    <source>
        <dbReference type="ARBA" id="ARBA00022989"/>
    </source>
</evidence>
<feature type="transmembrane region" description="Helical" evidence="8">
    <location>
        <begin position="500"/>
        <end position="519"/>
    </location>
</feature>
<proteinExistence type="inferred from homology"/>
<dbReference type="InterPro" id="IPR026030">
    <property type="entry name" value="Pur-cyt_permease_Fcy2/21/22"/>
</dbReference>
<comment type="caution">
    <text evidence="9">The sequence shown here is derived from an EMBL/GenBank/DDBJ whole genome shotgun (WGS) entry which is preliminary data.</text>
</comment>
<feature type="transmembrane region" description="Helical" evidence="8">
    <location>
        <begin position="243"/>
        <end position="266"/>
    </location>
</feature>
<comment type="subcellular location">
    <subcellularLocation>
        <location evidence="1">Membrane</location>
        <topology evidence="1">Multi-pass membrane protein</topology>
    </subcellularLocation>
</comment>
<feature type="transmembrane region" description="Helical" evidence="8">
    <location>
        <begin position="278"/>
        <end position="304"/>
    </location>
</feature>
<keyword evidence="6 7" id="KW-0472">Membrane</keyword>
<evidence type="ECO:0000313" key="10">
    <source>
        <dbReference type="Proteomes" id="UP000037122"/>
    </source>
</evidence>
<evidence type="ECO:0000256" key="4">
    <source>
        <dbReference type="ARBA" id="ARBA00022692"/>
    </source>
</evidence>
<accession>A0A0L0NZX7</accession>
<dbReference type="Proteomes" id="UP000037122">
    <property type="component" value="Unassembled WGS sequence"/>
</dbReference>
<dbReference type="VEuPathDB" id="FungiDB:CJJ07_002867"/>
<comment type="similarity">
    <text evidence="2 7">Belongs to the purine-cytosine permease (2.A.39) family.</text>
</comment>
<dbReference type="GO" id="GO:0005886">
    <property type="term" value="C:plasma membrane"/>
    <property type="evidence" value="ECO:0007669"/>
    <property type="project" value="TreeGrafter"/>
</dbReference>
<evidence type="ECO:0000256" key="1">
    <source>
        <dbReference type="ARBA" id="ARBA00004141"/>
    </source>
</evidence>
<protein>
    <submittedName>
        <fullName evidence="9">Ncs1 nucleoside transporter</fullName>
    </submittedName>
</protein>
<reference evidence="10" key="1">
    <citation type="journal article" date="2015" name="BMC Genomics">
        <title>Draft genome of a commonly misdiagnosed multidrug resistant pathogen Candida auris.</title>
        <authorList>
            <person name="Chatterjee S."/>
            <person name="Alampalli S.V."/>
            <person name="Nageshan R.K."/>
            <person name="Chettiar S.T."/>
            <person name="Joshi S."/>
            <person name="Tatu U.S."/>
        </authorList>
    </citation>
    <scope>NUCLEOTIDE SEQUENCE [LARGE SCALE GENOMIC DNA]</scope>
    <source>
        <strain evidence="10">6684</strain>
    </source>
</reference>
<dbReference type="VEuPathDB" id="FungiDB:CJI97_004939"/>
<evidence type="ECO:0000313" key="9">
    <source>
        <dbReference type="EMBL" id="KND99300.1"/>
    </source>
</evidence>
<evidence type="ECO:0000256" key="7">
    <source>
        <dbReference type="PIRNR" id="PIRNR002744"/>
    </source>
</evidence>
<sequence length="526" mass="58673">MSAEKKSLYSDYEEVPEKPYVVQNSKYLLWMYKLDNLGVEIRGIERVTLDERATNSKWKLFMQVIGLWFAACGGVTTMSSFFLPTLAYYLDMRSSLIAALIGVNVGNLVPAYTSTMGPQSGCRQMVTARFLFGQWFVKVIAIIVIIGGIGWSVINCVAGGQLILAISNAGLEVGIVVIMIVSWIIGVFGIRVLLKFQTTLAIPTNVAILLFYIVVCKKTSHIADTNQAIGDMNMDLQTNAGHWLSVFALAYSVTSTWGLGAADYYILFPEGTPDWQVFMLTFLGIAIPSNFAAVCSIIAGAITFTYHPWLTNYDAYGIGGIFALAFEPWHGFGKFVVVVLYISLMCNNIMNTYSCALEFQLIDTRLAYVPRWVWVTVVAVIYLVLALAGKEHLNNILSNFLPMLGYWITMYITLLLEENLIFRSTQAARRLHYNEFDVEGGEKITMLYNWANWNRPNRRSIGLAATFAFLCGVAGAVLGMNQVYYVGVLAEKIGHDGADIGMWLCIGFTGLTYPPMRYFELKKFGR</sequence>
<dbReference type="GO" id="GO:0022857">
    <property type="term" value="F:transmembrane transporter activity"/>
    <property type="evidence" value="ECO:0007669"/>
    <property type="project" value="InterPro"/>
</dbReference>
<dbReference type="VEuPathDB" id="FungiDB:QG37_03845"/>
<name>A0A0L0NZX7_CANAR</name>